<dbReference type="GO" id="GO:0003700">
    <property type="term" value="F:DNA-binding transcription factor activity"/>
    <property type="evidence" value="ECO:0007669"/>
    <property type="project" value="InterPro"/>
</dbReference>
<protein>
    <submittedName>
        <fullName evidence="1">Sigma-70 family RNA polymerase sigma factor</fullName>
    </submittedName>
</protein>
<comment type="caution">
    <text evidence="1">The sequence shown here is derived from an EMBL/GenBank/DDBJ whole genome shotgun (WGS) entry which is preliminary data.</text>
</comment>
<dbReference type="SUPFAM" id="SSF88946">
    <property type="entry name" value="Sigma2 domain of RNA polymerase sigma factors"/>
    <property type="match status" value="1"/>
</dbReference>
<dbReference type="OrthoDB" id="1767844at2"/>
<keyword evidence="2" id="KW-1185">Reference proteome</keyword>
<name>A0A3L9DMG0_9STRE</name>
<sequence length="168" mass="20075">MLDFEGLYQKVRPIVLKLRQFYFIKIWEPEDWDQEGMITLYQLLEKEPDLVFNTRKMCVYFKTKFSNRVKDEIRKQESIKRAFDRMVYDEIGEVAHSVSDNGLDVAEMVAYREAIGELCQELTVEEKGYLDYLMSGECFRGKRAFQRKVRAKLGRLGWGMDYCWLRAH</sequence>
<evidence type="ECO:0000313" key="1">
    <source>
        <dbReference type="EMBL" id="RLY01874.1"/>
    </source>
</evidence>
<dbReference type="GO" id="GO:0006352">
    <property type="term" value="P:DNA-templated transcription initiation"/>
    <property type="evidence" value="ECO:0007669"/>
    <property type="project" value="InterPro"/>
</dbReference>
<dbReference type="AlphaFoldDB" id="A0A3L9DMG0"/>
<evidence type="ECO:0000313" key="2">
    <source>
        <dbReference type="Proteomes" id="UP000279194"/>
    </source>
</evidence>
<dbReference type="InterPro" id="IPR013325">
    <property type="entry name" value="RNA_pol_sigma_r2"/>
</dbReference>
<dbReference type="EMBL" id="RCVM01000021">
    <property type="protein sequence ID" value="RLY01874.1"/>
    <property type="molecule type" value="Genomic_DNA"/>
</dbReference>
<accession>A0A3L9DMG0</accession>
<reference evidence="1 2" key="1">
    <citation type="submission" date="2018-10" db="EMBL/GenBank/DDBJ databases">
        <title>Streptococcus hillyeri sp. nov., isolated from equine tracheal sample.</title>
        <authorList>
            <person name="Macfadyen A.C."/>
            <person name="Waller A."/>
            <person name="Paterson G.K."/>
        </authorList>
    </citation>
    <scope>NUCLEOTIDE SEQUENCE [LARGE SCALE GENOMIC DNA]</scope>
    <source>
        <strain evidence="1 2">28462</strain>
    </source>
</reference>
<gene>
    <name evidence="1" type="ORF">EAF07_08750</name>
</gene>
<proteinExistence type="predicted"/>
<organism evidence="1 2">
    <name type="scientific">Streptococcus hillyeri</name>
    <dbReference type="NCBI Taxonomy" id="2282420"/>
    <lineage>
        <taxon>Bacteria</taxon>
        <taxon>Bacillati</taxon>
        <taxon>Bacillota</taxon>
        <taxon>Bacilli</taxon>
        <taxon>Lactobacillales</taxon>
        <taxon>Streptococcaceae</taxon>
        <taxon>Streptococcus</taxon>
    </lineage>
</organism>
<dbReference type="Proteomes" id="UP000279194">
    <property type="component" value="Unassembled WGS sequence"/>
</dbReference>